<organism evidence="1">
    <name type="scientific">marine sediment metagenome</name>
    <dbReference type="NCBI Taxonomy" id="412755"/>
    <lineage>
        <taxon>unclassified sequences</taxon>
        <taxon>metagenomes</taxon>
        <taxon>ecological metagenomes</taxon>
    </lineage>
</organism>
<proteinExistence type="predicted"/>
<comment type="caution">
    <text evidence="1">The sequence shown here is derived from an EMBL/GenBank/DDBJ whole genome shotgun (WGS) entry which is preliminary data.</text>
</comment>
<accession>X1FLA3</accession>
<sequence length="91" mass="10362">TKIYPIYSPARGLALNVPAPFLDPRATPDCQNVRFYDQIVEKRTGYPPDTYAGGTITGVPLRLYTYTKNSTDYEILLLLFSYSFDIIIYDV</sequence>
<reference evidence="1" key="1">
    <citation type="journal article" date="2014" name="Front. Microbiol.">
        <title>High frequency of phylogenetically diverse reductive dehalogenase-homologous genes in deep subseafloor sedimentary metagenomes.</title>
        <authorList>
            <person name="Kawai M."/>
            <person name="Futagami T."/>
            <person name="Toyoda A."/>
            <person name="Takaki Y."/>
            <person name="Nishi S."/>
            <person name="Hori S."/>
            <person name="Arai W."/>
            <person name="Tsubouchi T."/>
            <person name="Morono Y."/>
            <person name="Uchiyama I."/>
            <person name="Ito T."/>
            <person name="Fujiyama A."/>
            <person name="Inagaki F."/>
            <person name="Takami H."/>
        </authorList>
    </citation>
    <scope>NUCLEOTIDE SEQUENCE</scope>
    <source>
        <strain evidence="1">Expedition CK06-06</strain>
    </source>
</reference>
<dbReference type="AlphaFoldDB" id="X1FLA3"/>
<gene>
    <name evidence="1" type="ORF">S01H4_65950</name>
</gene>
<name>X1FLA3_9ZZZZ</name>
<feature type="non-terminal residue" evidence="1">
    <location>
        <position position="91"/>
    </location>
</feature>
<dbReference type="EMBL" id="BART01040581">
    <property type="protein sequence ID" value="GAH30149.1"/>
    <property type="molecule type" value="Genomic_DNA"/>
</dbReference>
<protein>
    <submittedName>
        <fullName evidence="1">Uncharacterized protein</fullName>
    </submittedName>
</protein>
<evidence type="ECO:0000313" key="1">
    <source>
        <dbReference type="EMBL" id="GAH30149.1"/>
    </source>
</evidence>
<feature type="non-terminal residue" evidence="1">
    <location>
        <position position="1"/>
    </location>
</feature>